<name>Q16NX4_AEDAE</name>
<accession>Q16NX4</accession>
<evidence type="ECO:0000256" key="1">
    <source>
        <dbReference type="SAM" id="MobiDB-lite"/>
    </source>
</evidence>
<dbReference type="AlphaFoldDB" id="Q16NX4"/>
<dbReference type="EMBL" id="CH477804">
    <property type="protein sequence ID" value="EAT36049.1"/>
    <property type="molecule type" value="Genomic_DNA"/>
</dbReference>
<reference evidence="2" key="3">
    <citation type="submission" date="2012-09" db="EMBL/GenBank/DDBJ databases">
        <authorList>
            <consortium name="VectorBase"/>
        </authorList>
    </citation>
    <scope>NUCLEOTIDE SEQUENCE</scope>
    <source>
        <strain evidence="2">Liverpool</strain>
    </source>
</reference>
<gene>
    <name evidence="2" type="ORF">AaeL_AAEL011829</name>
</gene>
<organism evidence="2 3">
    <name type="scientific">Aedes aegypti</name>
    <name type="common">Yellowfever mosquito</name>
    <name type="synonym">Culex aegypti</name>
    <dbReference type="NCBI Taxonomy" id="7159"/>
    <lineage>
        <taxon>Eukaryota</taxon>
        <taxon>Metazoa</taxon>
        <taxon>Ecdysozoa</taxon>
        <taxon>Arthropoda</taxon>
        <taxon>Hexapoda</taxon>
        <taxon>Insecta</taxon>
        <taxon>Pterygota</taxon>
        <taxon>Neoptera</taxon>
        <taxon>Endopterygota</taxon>
        <taxon>Diptera</taxon>
        <taxon>Nematocera</taxon>
        <taxon>Culicoidea</taxon>
        <taxon>Culicidae</taxon>
        <taxon>Culicinae</taxon>
        <taxon>Aedini</taxon>
        <taxon>Aedes</taxon>
        <taxon>Stegomyia</taxon>
    </lineage>
</organism>
<dbReference type="PaxDb" id="7159-AAEL011829-PA"/>
<proteinExistence type="predicted"/>
<evidence type="ECO:0000313" key="2">
    <source>
        <dbReference type="EMBL" id="EAT36049.1"/>
    </source>
</evidence>
<feature type="region of interest" description="Disordered" evidence="1">
    <location>
        <begin position="79"/>
        <end position="100"/>
    </location>
</feature>
<reference evidence="2" key="2">
    <citation type="journal article" date="2007" name="Science">
        <title>Genome sequence of Aedes aegypti, a major arbovirus vector.</title>
        <authorList>
            <person name="Nene V."/>
            <person name="Wortman J.R."/>
            <person name="Lawson D."/>
            <person name="Haas B."/>
            <person name="Kodira C."/>
            <person name="Tu Z.J."/>
            <person name="Loftus B."/>
            <person name="Xi Z."/>
            <person name="Megy K."/>
            <person name="Grabherr M."/>
            <person name="Ren Q."/>
            <person name="Zdobnov E.M."/>
            <person name="Lobo N.F."/>
            <person name="Campbell K.S."/>
            <person name="Brown S.E."/>
            <person name="Bonaldo M.F."/>
            <person name="Zhu J."/>
            <person name="Sinkins S.P."/>
            <person name="Hogenkamp D.G."/>
            <person name="Amedeo P."/>
            <person name="Arensburger P."/>
            <person name="Atkinson P.W."/>
            <person name="Bidwell S."/>
            <person name="Biedler J."/>
            <person name="Birney E."/>
            <person name="Bruggner R.V."/>
            <person name="Costas J."/>
            <person name="Coy M.R."/>
            <person name="Crabtree J."/>
            <person name="Crawford M."/>
            <person name="Debruyn B."/>
            <person name="Decaprio D."/>
            <person name="Eiglmeier K."/>
            <person name="Eisenstadt E."/>
            <person name="El-Dorry H."/>
            <person name="Gelbart W.M."/>
            <person name="Gomes S.L."/>
            <person name="Hammond M."/>
            <person name="Hannick L.I."/>
            <person name="Hogan J.R."/>
            <person name="Holmes M.H."/>
            <person name="Jaffe D."/>
            <person name="Johnston J.S."/>
            <person name="Kennedy R.C."/>
            <person name="Koo H."/>
            <person name="Kravitz S."/>
            <person name="Kriventseva E.V."/>
            <person name="Kulp D."/>
            <person name="Labutti K."/>
            <person name="Lee E."/>
            <person name="Li S."/>
            <person name="Lovin D.D."/>
            <person name="Mao C."/>
            <person name="Mauceli E."/>
            <person name="Menck C.F."/>
            <person name="Miller J.R."/>
            <person name="Montgomery P."/>
            <person name="Mori A."/>
            <person name="Nascimento A.L."/>
            <person name="Naveira H.F."/>
            <person name="Nusbaum C."/>
            <person name="O'leary S."/>
            <person name="Orvis J."/>
            <person name="Pertea M."/>
            <person name="Quesneville H."/>
            <person name="Reidenbach K.R."/>
            <person name="Rogers Y.H."/>
            <person name="Roth C.W."/>
            <person name="Schneider J.R."/>
            <person name="Schatz M."/>
            <person name="Shumway M."/>
            <person name="Stanke M."/>
            <person name="Stinson E.O."/>
            <person name="Tubio J.M."/>
            <person name="Vanzee J.P."/>
            <person name="Verjovski-Almeida S."/>
            <person name="Werner D."/>
            <person name="White O."/>
            <person name="Wyder S."/>
            <person name="Zeng Q."/>
            <person name="Zhao Q."/>
            <person name="Zhao Y."/>
            <person name="Hill C.A."/>
            <person name="Raikhel A.S."/>
            <person name="Soares M.B."/>
            <person name="Knudson D.L."/>
            <person name="Lee N.H."/>
            <person name="Galagan J."/>
            <person name="Salzberg S.L."/>
            <person name="Paulsen I.T."/>
            <person name="Dimopoulos G."/>
            <person name="Collins F.H."/>
            <person name="Birren B."/>
            <person name="Fraser-Liggett C.M."/>
            <person name="Severson D.W."/>
        </authorList>
    </citation>
    <scope>NUCLEOTIDE SEQUENCE [LARGE SCALE GENOMIC DNA]</scope>
    <source>
        <strain evidence="2">Liverpool</strain>
    </source>
</reference>
<sequence>MKRCKESKQEAAMRRVILGSQTGNMRRVCYFCQEERHIRQYCEKLAAAGELNGKDSDVKVIHAEMEAMETKRHSKWGNRLLLGRNGSGDETHDGKATSML</sequence>
<feature type="compositionally biased region" description="Basic and acidic residues" evidence="1">
    <location>
        <begin position="87"/>
        <end position="100"/>
    </location>
</feature>
<evidence type="ECO:0000313" key="3">
    <source>
        <dbReference type="Proteomes" id="UP000682892"/>
    </source>
</evidence>
<protein>
    <submittedName>
        <fullName evidence="2">AAEL011829-PA</fullName>
    </submittedName>
</protein>
<dbReference type="Proteomes" id="UP000682892">
    <property type="component" value="Chromosome 1"/>
</dbReference>
<reference evidence="2" key="1">
    <citation type="submission" date="2005-10" db="EMBL/GenBank/DDBJ databases">
        <authorList>
            <person name="Loftus B.J."/>
            <person name="Nene V.M."/>
            <person name="Hannick L.I."/>
            <person name="Bidwell S."/>
            <person name="Haas B."/>
            <person name="Amedeo P."/>
            <person name="Orvis J."/>
            <person name="Wortman J.R."/>
            <person name="White O.R."/>
            <person name="Salzberg S."/>
            <person name="Shumway M."/>
            <person name="Koo H."/>
            <person name="Zhao Y."/>
            <person name="Holmes M."/>
            <person name="Miller J."/>
            <person name="Schatz M."/>
            <person name="Pop M."/>
            <person name="Pai G."/>
            <person name="Utterback T."/>
            <person name="Rogers Y.-H."/>
            <person name="Kravitz S."/>
            <person name="Fraser C.M."/>
        </authorList>
    </citation>
    <scope>NUCLEOTIDE SEQUENCE</scope>
    <source>
        <strain evidence="2">Liverpool</strain>
    </source>
</reference>